<evidence type="ECO:0000256" key="4">
    <source>
        <dbReference type="ARBA" id="ARBA00023163"/>
    </source>
</evidence>
<evidence type="ECO:0000256" key="2">
    <source>
        <dbReference type="ARBA" id="ARBA00023015"/>
    </source>
</evidence>
<sequence>MRGFGELEAAIMNVLWNRGEPTSVRQVHTDLQPERRLAYNTVLTVVDILYKKGRLRRSKDGRAFRYWPVESRADYGMQLMRDAMAESGDPAGSLVTFVRHLSDDESAALRQALGTYER</sequence>
<comment type="caution">
    <text evidence="5">The sequence shown here is derived from an EMBL/GenBank/DDBJ whole genome shotgun (WGS) entry which is preliminary data.</text>
</comment>
<evidence type="ECO:0000256" key="1">
    <source>
        <dbReference type="ARBA" id="ARBA00011046"/>
    </source>
</evidence>
<gene>
    <name evidence="5" type="ORF">JIG36_27610</name>
</gene>
<protein>
    <submittedName>
        <fullName evidence="5">BlaI/MecI/CopY family transcriptional regulator</fullName>
    </submittedName>
</protein>
<evidence type="ECO:0000313" key="5">
    <source>
        <dbReference type="EMBL" id="MBM2619324.1"/>
    </source>
</evidence>
<reference evidence="5 6" key="1">
    <citation type="submission" date="2021-01" db="EMBL/GenBank/DDBJ databases">
        <title>Actinoplanes sp. nov. LDG1-06 isolated from lichen.</title>
        <authorList>
            <person name="Saeng-In P."/>
            <person name="Phongsopitanun W."/>
            <person name="Kanchanasin P."/>
            <person name="Yuki M."/>
            <person name="Kudo T."/>
            <person name="Ohkuma M."/>
            <person name="Tanasupawat S."/>
        </authorList>
    </citation>
    <scope>NUCLEOTIDE SEQUENCE [LARGE SCALE GENOMIC DNA]</scope>
    <source>
        <strain evidence="5 6">LDG1-06</strain>
    </source>
</reference>
<dbReference type="InterPro" id="IPR036390">
    <property type="entry name" value="WH_DNA-bd_sf"/>
</dbReference>
<dbReference type="InterPro" id="IPR005650">
    <property type="entry name" value="BlaI_family"/>
</dbReference>
<dbReference type="EMBL" id="JAENHP010000010">
    <property type="protein sequence ID" value="MBM2619324.1"/>
    <property type="molecule type" value="Genomic_DNA"/>
</dbReference>
<dbReference type="Proteomes" id="UP000632138">
    <property type="component" value="Unassembled WGS sequence"/>
</dbReference>
<dbReference type="InterPro" id="IPR036388">
    <property type="entry name" value="WH-like_DNA-bd_sf"/>
</dbReference>
<evidence type="ECO:0000256" key="3">
    <source>
        <dbReference type="ARBA" id="ARBA00023125"/>
    </source>
</evidence>
<keyword evidence="3" id="KW-0238">DNA-binding</keyword>
<name>A0ABS2AJC5_9ACTN</name>
<dbReference type="Gene3D" id="1.10.10.10">
    <property type="entry name" value="Winged helix-like DNA-binding domain superfamily/Winged helix DNA-binding domain"/>
    <property type="match status" value="1"/>
</dbReference>
<dbReference type="RefSeq" id="WP_203379320.1">
    <property type="nucleotide sequence ID" value="NZ_JAENHP010000010.1"/>
</dbReference>
<organism evidence="5 6">
    <name type="scientific">Paractinoplanes ovalisporus</name>
    <dbReference type="NCBI Taxonomy" id="2810368"/>
    <lineage>
        <taxon>Bacteria</taxon>
        <taxon>Bacillati</taxon>
        <taxon>Actinomycetota</taxon>
        <taxon>Actinomycetes</taxon>
        <taxon>Micromonosporales</taxon>
        <taxon>Micromonosporaceae</taxon>
        <taxon>Paractinoplanes</taxon>
    </lineage>
</organism>
<dbReference type="SUPFAM" id="SSF46785">
    <property type="entry name" value="Winged helix' DNA-binding domain"/>
    <property type="match status" value="1"/>
</dbReference>
<proteinExistence type="inferred from homology"/>
<keyword evidence="2" id="KW-0805">Transcription regulation</keyword>
<accession>A0ABS2AJC5</accession>
<keyword evidence="6" id="KW-1185">Reference proteome</keyword>
<comment type="similarity">
    <text evidence="1">Belongs to the BlaI transcriptional regulatory family.</text>
</comment>
<dbReference type="Gene3D" id="6.10.140.850">
    <property type="match status" value="1"/>
</dbReference>
<keyword evidence="4" id="KW-0804">Transcription</keyword>
<dbReference type="Pfam" id="PF03965">
    <property type="entry name" value="Penicillinase_R"/>
    <property type="match status" value="1"/>
</dbReference>
<evidence type="ECO:0000313" key="6">
    <source>
        <dbReference type="Proteomes" id="UP000632138"/>
    </source>
</evidence>